<comment type="PTM">
    <text evidence="7 9">One or more lysine residues are methylated.</text>
</comment>
<evidence type="ECO:0000313" key="12">
    <source>
        <dbReference type="EMBL" id="MDA0632632.1"/>
    </source>
</evidence>
<dbReference type="InterPro" id="IPR036796">
    <property type="entry name" value="Ribosomal_uL11_N_sf"/>
</dbReference>
<proteinExistence type="inferred from homology"/>
<dbReference type="InterPro" id="IPR020784">
    <property type="entry name" value="Ribosomal_uL11_N"/>
</dbReference>
<gene>
    <name evidence="7 12" type="primary">rplK</name>
    <name evidence="12" type="ORF">OUY22_04320</name>
</gene>
<reference evidence="12" key="1">
    <citation type="submission" date="2022-11" db="EMBL/GenBank/DDBJ databases">
        <title>Nonomuraea corallina sp. nov., a new species of the genus Nonomuraea isolated from sea side sediment in Thai sea.</title>
        <authorList>
            <person name="Ngamcharungchit C."/>
            <person name="Matsumoto A."/>
            <person name="Suriyachadkun C."/>
            <person name="Panbangred W."/>
            <person name="Inahashi Y."/>
            <person name="Intra B."/>
        </authorList>
    </citation>
    <scope>NUCLEOTIDE SEQUENCE</scope>
    <source>
        <strain evidence="12">MCN248</strain>
    </source>
</reference>
<dbReference type="PANTHER" id="PTHR11661">
    <property type="entry name" value="60S RIBOSOMAL PROTEIN L12"/>
    <property type="match status" value="1"/>
</dbReference>
<dbReference type="InterPro" id="IPR000911">
    <property type="entry name" value="Ribosomal_uL11"/>
</dbReference>
<dbReference type="RefSeq" id="WP_270153410.1">
    <property type="nucleotide sequence ID" value="NZ_JAPNNL010000010.1"/>
</dbReference>
<evidence type="ECO:0000256" key="8">
    <source>
        <dbReference type="RuleBase" id="RU003978"/>
    </source>
</evidence>
<evidence type="ECO:0000313" key="13">
    <source>
        <dbReference type="Proteomes" id="UP001144036"/>
    </source>
</evidence>
<evidence type="ECO:0000259" key="10">
    <source>
        <dbReference type="Pfam" id="PF00298"/>
    </source>
</evidence>
<sequence>MAKKKVTRVVTMHLNAGEAGPATVGKDLGPLGINLMQFCKQYNELTSGRRGHVVPAVVTVYEDRAFDITVKQPTTASLIRQVTGLSGGSPRPGHHSGGVVTTAQLPQVAEAKLPDLNTDDLDQAVKIVAGTARSMGLRIKD</sequence>
<dbReference type="EMBL" id="JAPNNL010000010">
    <property type="protein sequence ID" value="MDA0632632.1"/>
    <property type="molecule type" value="Genomic_DNA"/>
</dbReference>
<dbReference type="Gene3D" id="3.30.1550.10">
    <property type="entry name" value="Ribosomal protein L11/L12, N-terminal domain"/>
    <property type="match status" value="1"/>
</dbReference>
<comment type="function">
    <text evidence="7 9">Forms part of the ribosomal stalk which helps the ribosome interact with GTP-bound translation factors.</text>
</comment>
<dbReference type="Gene3D" id="1.10.10.250">
    <property type="entry name" value="Ribosomal protein L11, C-terminal domain"/>
    <property type="match status" value="1"/>
</dbReference>
<dbReference type="InterPro" id="IPR006519">
    <property type="entry name" value="Ribosomal_uL11_bac-typ"/>
</dbReference>
<protein>
    <recommendedName>
        <fullName evidence="7">Large ribosomal subunit protein uL11</fullName>
    </recommendedName>
</protein>
<comment type="caution">
    <text evidence="12">The sequence shown here is derived from an EMBL/GenBank/DDBJ whole genome shotgun (WGS) entry which is preliminary data.</text>
</comment>
<name>A0ABT4S608_9ACTN</name>
<dbReference type="GO" id="GO:0005840">
    <property type="term" value="C:ribosome"/>
    <property type="evidence" value="ECO:0007669"/>
    <property type="project" value="UniProtKB-KW"/>
</dbReference>
<keyword evidence="3 7" id="KW-0699">rRNA-binding</keyword>
<organism evidence="12 13">
    <name type="scientific">Nonomuraea corallina</name>
    <dbReference type="NCBI Taxonomy" id="2989783"/>
    <lineage>
        <taxon>Bacteria</taxon>
        <taxon>Bacillati</taxon>
        <taxon>Actinomycetota</taxon>
        <taxon>Actinomycetes</taxon>
        <taxon>Streptosporangiales</taxon>
        <taxon>Streptosporangiaceae</taxon>
        <taxon>Nonomuraea</taxon>
    </lineage>
</organism>
<dbReference type="SMART" id="SM00649">
    <property type="entry name" value="RL11"/>
    <property type="match status" value="1"/>
</dbReference>
<evidence type="ECO:0000256" key="1">
    <source>
        <dbReference type="ARBA" id="ARBA00010537"/>
    </source>
</evidence>
<evidence type="ECO:0000256" key="7">
    <source>
        <dbReference type="HAMAP-Rule" id="MF_00736"/>
    </source>
</evidence>
<keyword evidence="4 7" id="KW-0694">RNA-binding</keyword>
<dbReference type="Proteomes" id="UP001144036">
    <property type="component" value="Unassembled WGS sequence"/>
</dbReference>
<dbReference type="InterPro" id="IPR020785">
    <property type="entry name" value="Ribosomal_uL11_CS"/>
</dbReference>
<dbReference type="NCBIfam" id="TIGR01632">
    <property type="entry name" value="L11_bact"/>
    <property type="match status" value="1"/>
</dbReference>
<dbReference type="Pfam" id="PF03946">
    <property type="entry name" value="Ribosomal_L11_N"/>
    <property type="match status" value="1"/>
</dbReference>
<evidence type="ECO:0000259" key="11">
    <source>
        <dbReference type="Pfam" id="PF03946"/>
    </source>
</evidence>
<dbReference type="SUPFAM" id="SSF46906">
    <property type="entry name" value="Ribosomal protein L11, C-terminal domain"/>
    <property type="match status" value="1"/>
</dbReference>
<dbReference type="Pfam" id="PF00298">
    <property type="entry name" value="Ribosomal_L11"/>
    <property type="match status" value="1"/>
</dbReference>
<evidence type="ECO:0000256" key="2">
    <source>
        <dbReference type="ARBA" id="ARBA00022481"/>
    </source>
</evidence>
<accession>A0ABT4S608</accession>
<evidence type="ECO:0000256" key="3">
    <source>
        <dbReference type="ARBA" id="ARBA00022730"/>
    </source>
</evidence>
<dbReference type="InterPro" id="IPR020783">
    <property type="entry name" value="Ribosomal_uL11_C"/>
</dbReference>
<keyword evidence="5 7" id="KW-0689">Ribosomal protein</keyword>
<dbReference type="CDD" id="cd00349">
    <property type="entry name" value="Ribosomal_L11"/>
    <property type="match status" value="1"/>
</dbReference>
<dbReference type="SUPFAM" id="SSF54747">
    <property type="entry name" value="Ribosomal L11/L12e N-terminal domain"/>
    <property type="match status" value="1"/>
</dbReference>
<evidence type="ECO:0000256" key="4">
    <source>
        <dbReference type="ARBA" id="ARBA00022884"/>
    </source>
</evidence>
<dbReference type="HAMAP" id="MF_00736">
    <property type="entry name" value="Ribosomal_uL11"/>
    <property type="match status" value="1"/>
</dbReference>
<comment type="similarity">
    <text evidence="1 7 8">Belongs to the universal ribosomal protein uL11 family.</text>
</comment>
<dbReference type="PROSITE" id="PS00359">
    <property type="entry name" value="RIBOSOMAL_L11"/>
    <property type="match status" value="1"/>
</dbReference>
<evidence type="ECO:0000256" key="9">
    <source>
        <dbReference type="RuleBase" id="RU003979"/>
    </source>
</evidence>
<feature type="domain" description="Large ribosomal subunit protein uL11 C-terminal" evidence="10">
    <location>
        <begin position="71"/>
        <end position="139"/>
    </location>
</feature>
<dbReference type="InterPro" id="IPR036769">
    <property type="entry name" value="Ribosomal_uL11_C_sf"/>
</dbReference>
<feature type="domain" description="Large ribosomal subunit protein uL11 N-terminal" evidence="11">
    <location>
        <begin position="11"/>
        <end position="66"/>
    </location>
</feature>
<keyword evidence="2 7" id="KW-0488">Methylation</keyword>
<dbReference type="PANTHER" id="PTHR11661:SF1">
    <property type="entry name" value="LARGE RIBOSOMAL SUBUNIT PROTEIN UL11M"/>
    <property type="match status" value="1"/>
</dbReference>
<keyword evidence="13" id="KW-1185">Reference proteome</keyword>
<evidence type="ECO:0000256" key="5">
    <source>
        <dbReference type="ARBA" id="ARBA00022980"/>
    </source>
</evidence>
<comment type="subunit">
    <text evidence="7">Part of the ribosomal stalk of the 50S ribosomal subunit. Interacts with L10 and the large rRNA to form the base of the stalk. L10 forms an elongated spine to which L12 dimers bind in a sequential fashion forming a multimeric L10(L12)X complex.</text>
</comment>
<evidence type="ECO:0000256" key="6">
    <source>
        <dbReference type="ARBA" id="ARBA00023274"/>
    </source>
</evidence>
<keyword evidence="6 7" id="KW-0687">Ribonucleoprotein</keyword>